<keyword evidence="4" id="KW-1185">Reference proteome</keyword>
<evidence type="ECO:0000313" key="4">
    <source>
        <dbReference type="Proteomes" id="UP000567179"/>
    </source>
</evidence>
<feature type="chain" id="PRO_5034378141" evidence="2">
    <location>
        <begin position="25"/>
        <end position="80"/>
    </location>
</feature>
<feature type="compositionally biased region" description="Basic and acidic residues" evidence="1">
    <location>
        <begin position="39"/>
        <end position="49"/>
    </location>
</feature>
<dbReference type="AlphaFoldDB" id="A0A8H5F3D8"/>
<keyword evidence="2" id="KW-0732">Signal</keyword>
<feature type="signal peptide" evidence="2">
    <location>
        <begin position="1"/>
        <end position="24"/>
    </location>
</feature>
<protein>
    <submittedName>
        <fullName evidence="3">Uncharacterized protein</fullName>
    </submittedName>
</protein>
<evidence type="ECO:0000256" key="1">
    <source>
        <dbReference type="SAM" id="MobiDB-lite"/>
    </source>
</evidence>
<evidence type="ECO:0000256" key="2">
    <source>
        <dbReference type="SAM" id="SignalP"/>
    </source>
</evidence>
<organism evidence="3 4">
    <name type="scientific">Psilocybe cf. subviscida</name>
    <dbReference type="NCBI Taxonomy" id="2480587"/>
    <lineage>
        <taxon>Eukaryota</taxon>
        <taxon>Fungi</taxon>
        <taxon>Dikarya</taxon>
        <taxon>Basidiomycota</taxon>
        <taxon>Agaricomycotina</taxon>
        <taxon>Agaricomycetes</taxon>
        <taxon>Agaricomycetidae</taxon>
        <taxon>Agaricales</taxon>
        <taxon>Agaricineae</taxon>
        <taxon>Strophariaceae</taxon>
        <taxon>Psilocybe</taxon>
    </lineage>
</organism>
<comment type="caution">
    <text evidence="3">The sequence shown here is derived from an EMBL/GenBank/DDBJ whole genome shotgun (WGS) entry which is preliminary data.</text>
</comment>
<feature type="region of interest" description="Disordered" evidence="1">
    <location>
        <begin position="34"/>
        <end position="65"/>
    </location>
</feature>
<dbReference type="EMBL" id="JAACJJ010000028">
    <property type="protein sequence ID" value="KAF5322315.1"/>
    <property type="molecule type" value="Genomic_DNA"/>
</dbReference>
<sequence length="80" mass="8902">MRIFAQAISVLATVLLLLQLGVYALPIPTVQQLGPSQLKKSDNAHDHHEHHEHHHKQGGHAVPIDDTFFHYGRSVQPASN</sequence>
<gene>
    <name evidence="3" type="ORF">D9619_000147</name>
</gene>
<evidence type="ECO:0000313" key="3">
    <source>
        <dbReference type="EMBL" id="KAF5322315.1"/>
    </source>
</evidence>
<dbReference type="Proteomes" id="UP000567179">
    <property type="component" value="Unassembled WGS sequence"/>
</dbReference>
<accession>A0A8H5F3D8</accession>
<proteinExistence type="predicted"/>
<name>A0A8H5F3D8_9AGAR</name>
<reference evidence="3 4" key="1">
    <citation type="journal article" date="2020" name="ISME J.">
        <title>Uncovering the hidden diversity of litter-decomposition mechanisms in mushroom-forming fungi.</title>
        <authorList>
            <person name="Floudas D."/>
            <person name="Bentzer J."/>
            <person name="Ahren D."/>
            <person name="Johansson T."/>
            <person name="Persson P."/>
            <person name="Tunlid A."/>
        </authorList>
    </citation>
    <scope>NUCLEOTIDE SEQUENCE [LARGE SCALE GENOMIC DNA]</scope>
    <source>
        <strain evidence="3 4">CBS 101986</strain>
    </source>
</reference>